<evidence type="ECO:0000256" key="2">
    <source>
        <dbReference type="ARBA" id="ARBA00011690"/>
    </source>
</evidence>
<evidence type="ECO:0000256" key="5">
    <source>
        <dbReference type="ARBA" id="ARBA00022576"/>
    </source>
</evidence>
<accession>A0A7J7WDK6</accession>
<evidence type="ECO:0000259" key="9">
    <source>
        <dbReference type="Pfam" id="PF01571"/>
    </source>
</evidence>
<dbReference type="SUPFAM" id="SSF103025">
    <property type="entry name" value="Folate-binding domain"/>
    <property type="match status" value="1"/>
</dbReference>
<reference evidence="10 11" key="1">
    <citation type="journal article" date="2020" name="Nature">
        <title>Six reference-quality genomes reveal evolution of bat adaptations.</title>
        <authorList>
            <person name="Jebb D."/>
            <person name="Huang Z."/>
            <person name="Pippel M."/>
            <person name="Hughes G.M."/>
            <person name="Lavrichenko K."/>
            <person name="Devanna P."/>
            <person name="Winkler S."/>
            <person name="Jermiin L.S."/>
            <person name="Skirmuntt E.C."/>
            <person name="Katzourakis A."/>
            <person name="Burkitt-Gray L."/>
            <person name="Ray D.A."/>
            <person name="Sullivan K.A.M."/>
            <person name="Roscito J.G."/>
            <person name="Kirilenko B.M."/>
            <person name="Davalos L.M."/>
            <person name="Corthals A.P."/>
            <person name="Power M.L."/>
            <person name="Jones G."/>
            <person name="Ransome R.D."/>
            <person name="Dechmann D.K.N."/>
            <person name="Locatelli A.G."/>
            <person name="Puechmaille S.J."/>
            <person name="Fedrigo O."/>
            <person name="Jarvis E.D."/>
            <person name="Hiller M."/>
            <person name="Vernes S.C."/>
            <person name="Myers E.W."/>
            <person name="Teeling E.C."/>
        </authorList>
    </citation>
    <scope>NUCLEOTIDE SEQUENCE [LARGE SCALE GENOMIC DNA]</scope>
    <source>
        <strain evidence="10">MPipKuh1</strain>
        <tissue evidence="10">Flight muscle</tissue>
    </source>
</reference>
<evidence type="ECO:0000256" key="8">
    <source>
        <dbReference type="ARBA" id="ARBA00047665"/>
    </source>
</evidence>
<comment type="subunit">
    <text evidence="2">The glycine cleavage system is composed of four proteins: P, T, L and H.</text>
</comment>
<evidence type="ECO:0000256" key="1">
    <source>
        <dbReference type="ARBA" id="ARBA00008609"/>
    </source>
</evidence>
<dbReference type="InterPro" id="IPR027266">
    <property type="entry name" value="TrmE/GcvT-like"/>
</dbReference>
<dbReference type="Pfam" id="PF01571">
    <property type="entry name" value="GCV_T"/>
    <property type="match status" value="1"/>
</dbReference>
<dbReference type="FunFam" id="3.30.70.1400:FF:000001">
    <property type="entry name" value="Aminomethyltransferase"/>
    <property type="match status" value="1"/>
</dbReference>
<keyword evidence="5" id="KW-0032">Aminotransferase</keyword>
<feature type="domain" description="GCVT N-terminal" evidence="9">
    <location>
        <begin position="40"/>
        <end position="186"/>
    </location>
</feature>
<evidence type="ECO:0000256" key="4">
    <source>
        <dbReference type="ARBA" id="ARBA00015825"/>
    </source>
</evidence>
<keyword evidence="11" id="KW-1185">Reference proteome</keyword>
<dbReference type="GO" id="GO:0008483">
    <property type="term" value="F:transaminase activity"/>
    <property type="evidence" value="ECO:0007669"/>
    <property type="project" value="UniProtKB-KW"/>
</dbReference>
<dbReference type="PANTHER" id="PTHR43757:SF16">
    <property type="entry name" value="AMINOMETHYLTRANSFERASE, MITOCHONDRIAL"/>
    <property type="match status" value="1"/>
</dbReference>
<name>A0A7J7WDK6_PIPKU</name>
<comment type="catalytic activity">
    <reaction evidence="8">
        <text>N(6)-[(R)-S(8)-aminomethyldihydrolipoyl]-L-lysyl-[protein] + (6S)-5,6,7,8-tetrahydrofolate = N(6)-[(R)-dihydrolipoyl]-L-lysyl-[protein] + (6R)-5,10-methylene-5,6,7,8-tetrahydrofolate + NH4(+)</text>
        <dbReference type="Rhea" id="RHEA:16945"/>
        <dbReference type="Rhea" id="RHEA-COMP:10475"/>
        <dbReference type="Rhea" id="RHEA-COMP:10492"/>
        <dbReference type="ChEBI" id="CHEBI:15636"/>
        <dbReference type="ChEBI" id="CHEBI:28938"/>
        <dbReference type="ChEBI" id="CHEBI:57453"/>
        <dbReference type="ChEBI" id="CHEBI:83100"/>
        <dbReference type="ChEBI" id="CHEBI:83143"/>
        <dbReference type="EC" id="2.1.2.10"/>
    </reaction>
</comment>
<proteinExistence type="inferred from homology"/>
<dbReference type="GO" id="GO:0004047">
    <property type="term" value="F:aminomethyltransferase activity"/>
    <property type="evidence" value="ECO:0007669"/>
    <property type="project" value="UniProtKB-EC"/>
</dbReference>
<dbReference type="AlphaFoldDB" id="A0A7J7WDK6"/>
<evidence type="ECO:0000256" key="6">
    <source>
        <dbReference type="ARBA" id="ARBA00022679"/>
    </source>
</evidence>
<dbReference type="InterPro" id="IPR006222">
    <property type="entry name" value="GCVT_N"/>
</dbReference>
<sequence length="244" mass="26924">MQWAASWAAPLGVRGRALPRAPSRRLSGSQDQDGLRRTPLHDFHLAHGGRLVAFAGWRLPLQYRDGHVDSHLHTRRHCSLFDVSHMLQTKILGRDRVKLMESLVVGDIAELRPNQGTLSLFTNEAGGILDDLIVTNAAEGHLYMVSNAGCRDKDLALMQDKVRELQSRGGDVGLEVVDNALLALQGAVTSGCPSPCLKRNVAMGYVPPEYSQPGTPLLVEVRRRQQEAVVSKMPFVPTNYYTLK</sequence>
<dbReference type="EC" id="2.1.2.10" evidence="3"/>
<evidence type="ECO:0000256" key="7">
    <source>
        <dbReference type="ARBA" id="ARBA00031395"/>
    </source>
</evidence>
<dbReference type="InterPro" id="IPR028896">
    <property type="entry name" value="GcvT/YgfZ/DmdA"/>
</dbReference>
<keyword evidence="6" id="KW-0808">Transferase</keyword>
<dbReference type="EMBL" id="JACAGB010000011">
    <property type="protein sequence ID" value="KAF6335426.1"/>
    <property type="molecule type" value="Genomic_DNA"/>
</dbReference>
<evidence type="ECO:0000313" key="10">
    <source>
        <dbReference type="EMBL" id="KAF6335426.1"/>
    </source>
</evidence>
<dbReference type="Proteomes" id="UP000558488">
    <property type="component" value="Unassembled WGS sequence"/>
</dbReference>
<dbReference type="SUPFAM" id="SSF101790">
    <property type="entry name" value="Aminomethyltransferase beta-barrel domain"/>
    <property type="match status" value="1"/>
</dbReference>
<protein>
    <recommendedName>
        <fullName evidence="4">Aminomethyltransferase, mitochondrial</fullName>
        <ecNumber evidence="3">2.1.2.10</ecNumber>
    </recommendedName>
    <alternativeName>
        <fullName evidence="7">Glycine cleavage system T protein</fullName>
    </alternativeName>
</protein>
<comment type="similarity">
    <text evidence="1">Belongs to the GcvT family.</text>
</comment>
<dbReference type="PIRSF" id="PIRSF006487">
    <property type="entry name" value="GcvT"/>
    <property type="match status" value="1"/>
</dbReference>
<dbReference type="GO" id="GO:0005739">
    <property type="term" value="C:mitochondrion"/>
    <property type="evidence" value="ECO:0007669"/>
    <property type="project" value="TreeGrafter"/>
</dbReference>
<comment type="caution">
    <text evidence="10">The sequence shown here is derived from an EMBL/GenBank/DDBJ whole genome shotgun (WGS) entry which is preliminary data.</text>
</comment>
<gene>
    <name evidence="10" type="ORF">mPipKuh1_008102</name>
</gene>
<dbReference type="InterPro" id="IPR029043">
    <property type="entry name" value="GcvT/YgfZ_C"/>
</dbReference>
<dbReference type="PANTHER" id="PTHR43757">
    <property type="entry name" value="AMINOMETHYLTRANSFERASE"/>
    <property type="match status" value="1"/>
</dbReference>
<dbReference type="Gene3D" id="3.30.1360.120">
    <property type="entry name" value="Probable tRNA modification gtpase trme, domain 1"/>
    <property type="match status" value="2"/>
</dbReference>
<evidence type="ECO:0000256" key="3">
    <source>
        <dbReference type="ARBA" id="ARBA00012616"/>
    </source>
</evidence>
<evidence type="ECO:0000313" key="11">
    <source>
        <dbReference type="Proteomes" id="UP000558488"/>
    </source>
</evidence>
<organism evidence="10 11">
    <name type="scientific">Pipistrellus kuhlii</name>
    <name type="common">Kuhl's pipistrelle</name>
    <dbReference type="NCBI Taxonomy" id="59472"/>
    <lineage>
        <taxon>Eukaryota</taxon>
        <taxon>Metazoa</taxon>
        <taxon>Chordata</taxon>
        <taxon>Craniata</taxon>
        <taxon>Vertebrata</taxon>
        <taxon>Euteleostomi</taxon>
        <taxon>Mammalia</taxon>
        <taxon>Eutheria</taxon>
        <taxon>Laurasiatheria</taxon>
        <taxon>Chiroptera</taxon>
        <taxon>Yangochiroptera</taxon>
        <taxon>Vespertilionidae</taxon>
        <taxon>Pipistrellus</taxon>
    </lineage>
</organism>